<accession>A0A939ELN7</accession>
<dbReference type="Proteomes" id="UP000664779">
    <property type="component" value="Unassembled WGS sequence"/>
</dbReference>
<protein>
    <submittedName>
        <fullName evidence="1">Uncharacterized protein</fullName>
    </submittedName>
</protein>
<proteinExistence type="predicted"/>
<organism evidence="1 2">
    <name type="scientific">Roseibium limicola</name>
    <dbReference type="NCBI Taxonomy" id="2816037"/>
    <lineage>
        <taxon>Bacteria</taxon>
        <taxon>Pseudomonadati</taxon>
        <taxon>Pseudomonadota</taxon>
        <taxon>Alphaproteobacteria</taxon>
        <taxon>Hyphomicrobiales</taxon>
        <taxon>Stappiaceae</taxon>
        <taxon>Roseibium</taxon>
    </lineage>
</organism>
<evidence type="ECO:0000313" key="2">
    <source>
        <dbReference type="Proteomes" id="UP000664779"/>
    </source>
</evidence>
<name>A0A939ELN7_9HYPH</name>
<dbReference type="EMBL" id="JAFLNF010000002">
    <property type="protein sequence ID" value="MBO0344864.1"/>
    <property type="molecule type" value="Genomic_DNA"/>
</dbReference>
<dbReference type="AlphaFoldDB" id="A0A939ELN7"/>
<reference evidence="1" key="1">
    <citation type="submission" date="2021-03" db="EMBL/GenBank/DDBJ databases">
        <title>Roseibium sp. CAU 1637 isolated from Incheon.</title>
        <authorList>
            <person name="Kim W."/>
        </authorList>
    </citation>
    <scope>NUCLEOTIDE SEQUENCE</scope>
    <source>
        <strain evidence="1">CAU 1637</strain>
    </source>
</reference>
<keyword evidence="2" id="KW-1185">Reference proteome</keyword>
<gene>
    <name evidence="1" type="ORF">J0X15_06525</name>
</gene>
<dbReference type="RefSeq" id="WP_206939057.1">
    <property type="nucleotide sequence ID" value="NZ_JAFLNF010000002.1"/>
</dbReference>
<evidence type="ECO:0000313" key="1">
    <source>
        <dbReference type="EMBL" id="MBO0344864.1"/>
    </source>
</evidence>
<comment type="caution">
    <text evidence="1">The sequence shown here is derived from an EMBL/GenBank/DDBJ whole genome shotgun (WGS) entry which is preliminary data.</text>
</comment>
<sequence>MTCHFVNWKSQTARHQQGIRHQCASVHLSPALRPASRLMTTLSLTAVLLSALSPAQMQAQAQTLAEAQPQTQMLATPPLPRAKPTAEARSVAIENPIENLLDRQPKPLFSNTLIPYAPAVRTSPGGRLEVEQGALYLTAKLTEDSPPLPSGVIWRIYSETTNADGRLELVASAEGGDAEFRLDPGAYLIHTAYGYATRTNRIVIGREAKPKEVILNAGGMQLSGTAEDEAPLTSAPLSFDIYGSDFNERGERNVIAENVRPGKIIRLGADTYHVVSHYGDINAVVRADVQVLPGKLTEARVYHLAADITLKLVNAPGGEAIANTSWSILNTGGDVVVEASGAFPDFVLAAGDYEVIARNNGQIYRSDFSVESGNNREVEVIAVGDQAALAN</sequence>